<dbReference type="SMART" id="SM00034">
    <property type="entry name" value="CLECT"/>
    <property type="match status" value="1"/>
</dbReference>
<reference evidence="2" key="1">
    <citation type="journal article" date="2021" name="Genome Biol. Evol.">
        <title>A High-Quality Reference Genome for a Parasitic Bivalve with Doubly Uniparental Inheritance (Bivalvia: Unionida).</title>
        <authorList>
            <person name="Smith C.H."/>
        </authorList>
    </citation>
    <scope>NUCLEOTIDE SEQUENCE</scope>
    <source>
        <strain evidence="2">CHS0354</strain>
    </source>
</reference>
<dbReference type="InterPro" id="IPR016186">
    <property type="entry name" value="C-type_lectin-like/link_sf"/>
</dbReference>
<comment type="caution">
    <text evidence="2">The sequence shown here is derived from an EMBL/GenBank/DDBJ whole genome shotgun (WGS) entry which is preliminary data.</text>
</comment>
<dbReference type="PROSITE" id="PS50041">
    <property type="entry name" value="C_TYPE_LECTIN_2"/>
    <property type="match status" value="1"/>
</dbReference>
<dbReference type="Pfam" id="PF00059">
    <property type="entry name" value="Lectin_C"/>
    <property type="match status" value="1"/>
</dbReference>
<protein>
    <recommendedName>
        <fullName evidence="1">C-type lectin domain-containing protein</fullName>
    </recommendedName>
</protein>
<accession>A0AAE0VU75</accession>
<gene>
    <name evidence="2" type="ORF">CHS0354_033792</name>
</gene>
<sequence length="205" mass="24229">MHHNKSLYWLNGEPLMYSNLRQNTSDMITGFAITIDSTDYHKGWIPQNVQSLYGFICEKSLATSWHGNKSLNVVCNGTEGFQMDSRGMVCVKMITDMRLNWRDAREYCRHIKSYLLDLSHDAKQDVVMEILGTNNLLYDFWFGLHERNGIWYWDYLRQATWFKWQSGHPSAYPESTACAVVWQEEWFATSCEDKRHFICERVVSW</sequence>
<dbReference type="InterPro" id="IPR016187">
    <property type="entry name" value="CTDL_fold"/>
</dbReference>
<dbReference type="PANTHER" id="PTHR22803">
    <property type="entry name" value="MANNOSE, PHOSPHOLIPASE, LECTIN RECEPTOR RELATED"/>
    <property type="match status" value="1"/>
</dbReference>
<keyword evidence="3" id="KW-1185">Reference proteome</keyword>
<dbReference type="InterPro" id="IPR001304">
    <property type="entry name" value="C-type_lectin-like"/>
</dbReference>
<dbReference type="InterPro" id="IPR050111">
    <property type="entry name" value="C-type_lectin/snaclec_domain"/>
</dbReference>
<dbReference type="Gene3D" id="3.10.100.10">
    <property type="entry name" value="Mannose-Binding Protein A, subunit A"/>
    <property type="match status" value="1"/>
</dbReference>
<evidence type="ECO:0000313" key="2">
    <source>
        <dbReference type="EMBL" id="KAK3590863.1"/>
    </source>
</evidence>
<dbReference type="CDD" id="cd00037">
    <property type="entry name" value="CLECT"/>
    <property type="match status" value="1"/>
</dbReference>
<dbReference type="EMBL" id="JAEAOA010001973">
    <property type="protein sequence ID" value="KAK3590863.1"/>
    <property type="molecule type" value="Genomic_DNA"/>
</dbReference>
<evidence type="ECO:0000259" key="1">
    <source>
        <dbReference type="PROSITE" id="PS50041"/>
    </source>
</evidence>
<evidence type="ECO:0000313" key="3">
    <source>
        <dbReference type="Proteomes" id="UP001195483"/>
    </source>
</evidence>
<feature type="domain" description="C-type lectin" evidence="1">
    <location>
        <begin position="86"/>
        <end position="200"/>
    </location>
</feature>
<reference evidence="2" key="2">
    <citation type="journal article" date="2021" name="Genome Biol. Evol.">
        <title>Developing a high-quality reference genome for a parasitic bivalve with doubly uniparental inheritance (Bivalvia: Unionida).</title>
        <authorList>
            <person name="Smith C.H."/>
        </authorList>
    </citation>
    <scope>NUCLEOTIDE SEQUENCE</scope>
    <source>
        <strain evidence="2">CHS0354</strain>
        <tissue evidence="2">Mantle</tissue>
    </source>
</reference>
<proteinExistence type="predicted"/>
<name>A0AAE0VU75_9BIVA</name>
<organism evidence="2 3">
    <name type="scientific">Potamilus streckersoni</name>
    <dbReference type="NCBI Taxonomy" id="2493646"/>
    <lineage>
        <taxon>Eukaryota</taxon>
        <taxon>Metazoa</taxon>
        <taxon>Spiralia</taxon>
        <taxon>Lophotrochozoa</taxon>
        <taxon>Mollusca</taxon>
        <taxon>Bivalvia</taxon>
        <taxon>Autobranchia</taxon>
        <taxon>Heteroconchia</taxon>
        <taxon>Palaeoheterodonta</taxon>
        <taxon>Unionida</taxon>
        <taxon>Unionoidea</taxon>
        <taxon>Unionidae</taxon>
        <taxon>Ambleminae</taxon>
        <taxon>Lampsilini</taxon>
        <taxon>Potamilus</taxon>
    </lineage>
</organism>
<dbReference type="AlphaFoldDB" id="A0AAE0VU75"/>
<dbReference type="Proteomes" id="UP001195483">
    <property type="component" value="Unassembled WGS sequence"/>
</dbReference>
<reference evidence="2" key="3">
    <citation type="submission" date="2023-05" db="EMBL/GenBank/DDBJ databases">
        <authorList>
            <person name="Smith C.H."/>
        </authorList>
    </citation>
    <scope>NUCLEOTIDE SEQUENCE</scope>
    <source>
        <strain evidence="2">CHS0354</strain>
        <tissue evidence="2">Mantle</tissue>
    </source>
</reference>
<dbReference type="SUPFAM" id="SSF56436">
    <property type="entry name" value="C-type lectin-like"/>
    <property type="match status" value="2"/>
</dbReference>